<dbReference type="InterPro" id="IPR005017">
    <property type="entry name" value="OMPP1/FadL/TodX"/>
</dbReference>
<dbReference type="PANTHER" id="PTHR35093">
    <property type="entry name" value="OUTER MEMBRANE PROTEIN NMB0088-RELATED"/>
    <property type="match status" value="1"/>
</dbReference>
<keyword evidence="4" id="KW-0812">Transmembrane</keyword>
<comment type="similarity">
    <text evidence="2">Belongs to the OmpP1/FadL family.</text>
</comment>
<dbReference type="Proteomes" id="UP000199675">
    <property type="component" value="Unassembled WGS sequence"/>
</dbReference>
<keyword evidence="10" id="KW-1185">Reference proteome</keyword>
<dbReference type="Gene3D" id="2.40.160.60">
    <property type="entry name" value="Outer membrane protein transport protein (OMPP1/FadL/TodX)"/>
    <property type="match status" value="1"/>
</dbReference>
<evidence type="ECO:0000256" key="5">
    <source>
        <dbReference type="ARBA" id="ARBA00022729"/>
    </source>
</evidence>
<evidence type="ECO:0000256" key="1">
    <source>
        <dbReference type="ARBA" id="ARBA00004571"/>
    </source>
</evidence>
<dbReference type="SUPFAM" id="SSF56935">
    <property type="entry name" value="Porins"/>
    <property type="match status" value="1"/>
</dbReference>
<evidence type="ECO:0000256" key="2">
    <source>
        <dbReference type="ARBA" id="ARBA00008163"/>
    </source>
</evidence>
<feature type="chain" id="PRO_5011438999" evidence="8">
    <location>
        <begin position="23"/>
        <end position="465"/>
    </location>
</feature>
<evidence type="ECO:0000313" key="10">
    <source>
        <dbReference type="Proteomes" id="UP000199675"/>
    </source>
</evidence>
<evidence type="ECO:0000313" key="9">
    <source>
        <dbReference type="EMBL" id="SDW92859.1"/>
    </source>
</evidence>
<evidence type="ECO:0000256" key="6">
    <source>
        <dbReference type="ARBA" id="ARBA00023136"/>
    </source>
</evidence>
<dbReference type="PANTHER" id="PTHR35093:SF8">
    <property type="entry name" value="OUTER MEMBRANE PROTEIN NMB0088-RELATED"/>
    <property type="match status" value="1"/>
</dbReference>
<protein>
    <submittedName>
        <fullName evidence="9">Long-chain fatty acid transport protein</fullName>
    </submittedName>
</protein>
<evidence type="ECO:0000256" key="8">
    <source>
        <dbReference type="SAM" id="SignalP"/>
    </source>
</evidence>
<dbReference type="Pfam" id="PF03349">
    <property type="entry name" value="Toluene_X"/>
    <property type="match status" value="1"/>
</dbReference>
<proteinExistence type="inferred from homology"/>
<keyword evidence="3" id="KW-1134">Transmembrane beta strand</keyword>
<evidence type="ECO:0000256" key="4">
    <source>
        <dbReference type="ARBA" id="ARBA00022692"/>
    </source>
</evidence>
<dbReference type="GO" id="GO:0015483">
    <property type="term" value="F:long-chain fatty acid transporting porin activity"/>
    <property type="evidence" value="ECO:0007669"/>
    <property type="project" value="TreeGrafter"/>
</dbReference>
<dbReference type="RefSeq" id="WP_091812723.1">
    <property type="nucleotide sequence ID" value="NZ_FNNE01000005.1"/>
</dbReference>
<keyword evidence="5 8" id="KW-0732">Signal</keyword>
<organism evidence="9 10">
    <name type="scientific">Marinobacter mobilis</name>
    <dbReference type="NCBI Taxonomy" id="488533"/>
    <lineage>
        <taxon>Bacteria</taxon>
        <taxon>Pseudomonadati</taxon>
        <taxon>Pseudomonadota</taxon>
        <taxon>Gammaproteobacteria</taxon>
        <taxon>Pseudomonadales</taxon>
        <taxon>Marinobacteraceae</taxon>
        <taxon>Marinobacter</taxon>
    </lineage>
</organism>
<keyword evidence="6" id="KW-0472">Membrane</keyword>
<dbReference type="EMBL" id="FNNE01000005">
    <property type="protein sequence ID" value="SDW92859.1"/>
    <property type="molecule type" value="Genomic_DNA"/>
</dbReference>
<comment type="subcellular location">
    <subcellularLocation>
        <location evidence="1">Cell outer membrane</location>
        <topology evidence="1">Multi-pass membrane protein</topology>
    </subcellularLocation>
</comment>
<dbReference type="STRING" id="488533.SAMN04487960_10568"/>
<sequence>MQKFVRCLITGVLVSSPASLLAGGFSLNEQSASAMGVANAGSAANPENATTVFFNPAGMSQLSGTNLSFGAAMLNIKAELDGPTGAATDSIGQPVAGGNGGDFVPLAVLPNIYLTHEVNDWLDVGFGVHAPYGLKADYDNDFIGRYFADKTELTAIALSPSIALNDGNGFSLGFGVNLMYAEGRLSKFQDYSESEARLRKVGYSGPALEEGYVDIQGDDLAATFAFGMLWEVNERTQLGFSAQSGTELELDGDATLTNMPQASLGAGGLTVTIADVSEQVVVPLEIPESVSFGVRHRVTDTVTLLGGATWAKWSRFVALDIISREQNGAISAAGSAKYGADGYVGHVSENWDDTWQFNVGGIWQVSPAWALKAGYAYDQSPVPDDFRTARIPSDDRQWLSLGTQFADAQSGWAVDVAAGVLLFDKSKVDEVERTVDDEPVANLAHFSGSYDLDAWNVAVQVSKAF</sequence>
<evidence type="ECO:0000256" key="3">
    <source>
        <dbReference type="ARBA" id="ARBA00022452"/>
    </source>
</evidence>
<gene>
    <name evidence="9" type="ORF">SAMN04487960_10568</name>
</gene>
<accession>A0A1H2XKN3</accession>
<dbReference type="AlphaFoldDB" id="A0A1H2XKN3"/>
<dbReference type="GO" id="GO:0009279">
    <property type="term" value="C:cell outer membrane"/>
    <property type="evidence" value="ECO:0007669"/>
    <property type="project" value="UniProtKB-SubCell"/>
</dbReference>
<reference evidence="9 10" key="1">
    <citation type="submission" date="2016-10" db="EMBL/GenBank/DDBJ databases">
        <authorList>
            <person name="de Groot N.N."/>
        </authorList>
    </citation>
    <scope>NUCLEOTIDE SEQUENCE [LARGE SCALE GENOMIC DNA]</scope>
    <source>
        <strain evidence="9 10">CGMCC 1.7059</strain>
    </source>
</reference>
<dbReference type="OrthoDB" id="19849at2"/>
<evidence type="ECO:0000256" key="7">
    <source>
        <dbReference type="ARBA" id="ARBA00023237"/>
    </source>
</evidence>
<keyword evidence="7" id="KW-0998">Cell outer membrane</keyword>
<feature type="signal peptide" evidence="8">
    <location>
        <begin position="1"/>
        <end position="22"/>
    </location>
</feature>
<name>A0A1H2XKN3_9GAMM</name>